<dbReference type="EMBL" id="OAPG01000016">
    <property type="protein sequence ID" value="SNX86803.1"/>
    <property type="molecule type" value="Genomic_DNA"/>
</dbReference>
<sequence>MEAILPKVLCPTQNSTLNSPTLNFVYLRAPHWIQLLIKRDTIPALAYAAERVMNNRTTYQYHIEKLGRGTAKKPASSKAPSPPLGAGRAQRRAGQTGGTQGRDRAGEK</sequence>
<name>A0AAJ5C7Q2_9BASI</name>
<organism evidence="2 3">
    <name type="scientific">Melanopsichium pennsylvanicum</name>
    <dbReference type="NCBI Taxonomy" id="63383"/>
    <lineage>
        <taxon>Eukaryota</taxon>
        <taxon>Fungi</taxon>
        <taxon>Dikarya</taxon>
        <taxon>Basidiomycota</taxon>
        <taxon>Ustilaginomycotina</taxon>
        <taxon>Ustilaginomycetes</taxon>
        <taxon>Ustilaginales</taxon>
        <taxon>Ustilaginaceae</taxon>
        <taxon>Melanopsichium</taxon>
    </lineage>
</organism>
<evidence type="ECO:0000313" key="3">
    <source>
        <dbReference type="Proteomes" id="UP001294444"/>
    </source>
</evidence>
<feature type="region of interest" description="Disordered" evidence="1">
    <location>
        <begin position="64"/>
        <end position="108"/>
    </location>
</feature>
<dbReference type="Proteomes" id="UP001294444">
    <property type="component" value="Unassembled WGS sequence"/>
</dbReference>
<dbReference type="AlphaFoldDB" id="A0AAJ5C7Q2"/>
<keyword evidence="3" id="KW-1185">Reference proteome</keyword>
<evidence type="ECO:0000256" key="1">
    <source>
        <dbReference type="SAM" id="MobiDB-lite"/>
    </source>
</evidence>
<accession>A0AAJ5C7Q2</accession>
<comment type="caution">
    <text evidence="2">The sequence shown here is derived from an EMBL/GenBank/DDBJ whole genome shotgun (WGS) entry which is preliminary data.</text>
</comment>
<evidence type="ECO:0000313" key="2">
    <source>
        <dbReference type="EMBL" id="SNX86803.1"/>
    </source>
</evidence>
<reference evidence="2" key="1">
    <citation type="submission" date="2023-10" db="EMBL/GenBank/DDBJ databases">
        <authorList>
            <person name="Guldener U."/>
        </authorList>
    </citation>
    <scope>NUCLEOTIDE SEQUENCE</scope>
    <source>
        <strain evidence="2">Mp4</strain>
    </source>
</reference>
<feature type="compositionally biased region" description="Low complexity" evidence="1">
    <location>
        <begin position="72"/>
        <end position="94"/>
    </location>
</feature>
<gene>
    <name evidence="2" type="ORF">MEPE_05512</name>
</gene>
<proteinExistence type="predicted"/>
<protein>
    <submittedName>
        <fullName evidence="2">Uncharacterized protein</fullName>
    </submittedName>
</protein>